<dbReference type="AlphaFoldDB" id="A0A167YDY9"/>
<evidence type="ECO:0000313" key="2">
    <source>
        <dbReference type="EMBL" id="KZN93999.1"/>
    </source>
</evidence>
<name>A0A167YDY9_PENCH</name>
<organism evidence="2">
    <name type="scientific">Penicillium chrysogenum</name>
    <name type="common">Penicillium notatum</name>
    <dbReference type="NCBI Taxonomy" id="5076"/>
    <lineage>
        <taxon>Eukaryota</taxon>
        <taxon>Fungi</taxon>
        <taxon>Dikarya</taxon>
        <taxon>Ascomycota</taxon>
        <taxon>Pezizomycotina</taxon>
        <taxon>Eurotiomycetes</taxon>
        <taxon>Eurotiomycetidae</taxon>
        <taxon>Eurotiales</taxon>
        <taxon>Aspergillaceae</taxon>
        <taxon>Penicillium</taxon>
        <taxon>Penicillium chrysogenum species complex</taxon>
    </lineage>
</organism>
<dbReference type="EMBL" id="CM002798">
    <property type="protein sequence ID" value="KZN93999.1"/>
    <property type="molecule type" value="Genomic_DNA"/>
</dbReference>
<dbReference type="Proteomes" id="UP000076449">
    <property type="component" value="Chromosome I"/>
</dbReference>
<proteinExistence type="predicted"/>
<reference evidence="2" key="1">
    <citation type="journal article" date="2014" name="Genome Announc.">
        <title>Complete sequencing and chromosome-scale genome assembly of the industrial progenitor strain P2niaD18 from the penicillin producer Penicillium chrysogenum.</title>
        <authorList>
            <person name="Specht T."/>
            <person name="Dahlmann T.A."/>
            <person name="Zadra I."/>
            <person name="Kurnsteiner H."/>
            <person name="Kuck U."/>
        </authorList>
    </citation>
    <scope>NUCLEOTIDE SEQUENCE [LARGE SCALE GENOMIC DNA]</scope>
    <source>
        <strain evidence="2">P2niaD18</strain>
    </source>
</reference>
<evidence type="ECO:0000256" key="1">
    <source>
        <dbReference type="SAM" id="MobiDB-lite"/>
    </source>
</evidence>
<gene>
    <name evidence="2" type="ORF">EN45_041870</name>
</gene>
<accession>A0A167YDY9</accession>
<protein>
    <submittedName>
        <fullName evidence="2">Uncharacterized protein</fullName>
    </submittedName>
</protein>
<sequence length="204" mass="22751">MSYVIPMPTQRIQPVYAVSKVNTRDETSSTRDSSPEELVLTIQPSRKKSPVAKRVQPIEAPLLPPQEDSEDDYPCVSLKKRWEDHRVLRKEHFESASHPNAPVLFRAAQAYPATVSGASSLWVNRHSKDSGLLMEVRGTIHMIDVPPSSPLLEECLPPLKHERHRGPQPAAQAHNDSAFSAITNSSGNMPGNFSFWSPQRSKVI</sequence>
<feature type="region of interest" description="Disordered" evidence="1">
    <location>
        <begin position="44"/>
        <end position="71"/>
    </location>
</feature>